<dbReference type="PANTHER" id="PTHR30146">
    <property type="entry name" value="LACI-RELATED TRANSCRIPTIONAL REPRESSOR"/>
    <property type="match status" value="1"/>
</dbReference>
<keyword evidence="1" id="KW-0805">Transcription regulation</keyword>
<keyword evidence="6" id="KW-1185">Reference proteome</keyword>
<dbReference type="PROSITE" id="PS50932">
    <property type="entry name" value="HTH_LACI_2"/>
    <property type="match status" value="1"/>
</dbReference>
<name>A0AAP2DKZ6_9BACT</name>
<accession>A0AAP2DKZ6</accession>
<dbReference type="Proteomes" id="UP001319200">
    <property type="component" value="Unassembled WGS sequence"/>
</dbReference>
<dbReference type="Gene3D" id="3.40.50.2300">
    <property type="match status" value="2"/>
</dbReference>
<dbReference type="InterPro" id="IPR010982">
    <property type="entry name" value="Lambda_DNA-bd_dom_sf"/>
</dbReference>
<gene>
    <name evidence="5" type="ORF">KK083_02795</name>
</gene>
<dbReference type="SUPFAM" id="SSF53822">
    <property type="entry name" value="Periplasmic binding protein-like I"/>
    <property type="match status" value="1"/>
</dbReference>
<dbReference type="InterPro" id="IPR028082">
    <property type="entry name" value="Peripla_BP_I"/>
</dbReference>
<dbReference type="PANTHER" id="PTHR30146:SF144">
    <property type="entry name" value="LACI-FAMILY TRANSCRIPTION REGULATOR"/>
    <property type="match status" value="1"/>
</dbReference>
<protein>
    <submittedName>
        <fullName evidence="5">LacI family transcriptional regulator</fullName>
    </submittedName>
</protein>
<dbReference type="PROSITE" id="PS00356">
    <property type="entry name" value="HTH_LACI_1"/>
    <property type="match status" value="1"/>
</dbReference>
<dbReference type="InterPro" id="IPR000843">
    <property type="entry name" value="HTH_LacI"/>
</dbReference>
<evidence type="ECO:0000256" key="3">
    <source>
        <dbReference type="ARBA" id="ARBA00023163"/>
    </source>
</evidence>
<sequence>MTKHITIRDIAKMAKVSVGTVDRVIHKRGEVAEESYKKVVAILEKTGYKPNLIARALVSSKSVKIAVLLPNPKQDEYWKLSVEGIDQAQQEWAQYSLELTRYYFDLYKNESFRSMAEKVLKSAPDGIIAAPVFTEESVEFFTSCKERNIPFVLVNSNLTSPSPLSFIGQDLYQSGMLGAELLHQGQKKPGTYAIMHIYDDVHASKYLSEKEKGFRDYFKEQGDKTYEVISIDLNHTHTRTLERELMELFSNPKLRGILVTTSKGAQVVSKMLEKRGKNDIKLVAYDLLKSNIRHLRAGTIDFLINQNSKRQTFIGINQLTNHLLFRKKVVPNYLFPLEIVARKNLQSYLDSVDH</sequence>
<keyword evidence="2" id="KW-0238">DNA-binding</keyword>
<feature type="domain" description="HTH lacI-type" evidence="4">
    <location>
        <begin position="5"/>
        <end position="59"/>
    </location>
</feature>
<dbReference type="InterPro" id="IPR025997">
    <property type="entry name" value="SBP_2_dom"/>
</dbReference>
<organism evidence="5 6">
    <name type="scientific">Chryseosolibacter histidini</name>
    <dbReference type="NCBI Taxonomy" id="2782349"/>
    <lineage>
        <taxon>Bacteria</taxon>
        <taxon>Pseudomonadati</taxon>
        <taxon>Bacteroidota</taxon>
        <taxon>Cytophagia</taxon>
        <taxon>Cytophagales</taxon>
        <taxon>Chryseotaleaceae</taxon>
        <taxon>Chryseosolibacter</taxon>
    </lineage>
</organism>
<dbReference type="Pfam" id="PF00356">
    <property type="entry name" value="LacI"/>
    <property type="match status" value="1"/>
</dbReference>
<evidence type="ECO:0000313" key="6">
    <source>
        <dbReference type="Proteomes" id="UP001319200"/>
    </source>
</evidence>
<dbReference type="RefSeq" id="WP_254160468.1">
    <property type="nucleotide sequence ID" value="NZ_JAHESF010000002.1"/>
</dbReference>
<keyword evidence="3" id="KW-0804">Transcription</keyword>
<dbReference type="GO" id="GO:0000976">
    <property type="term" value="F:transcription cis-regulatory region binding"/>
    <property type="evidence" value="ECO:0007669"/>
    <property type="project" value="TreeGrafter"/>
</dbReference>
<dbReference type="AlphaFoldDB" id="A0AAP2DKZ6"/>
<evidence type="ECO:0000256" key="1">
    <source>
        <dbReference type="ARBA" id="ARBA00023015"/>
    </source>
</evidence>
<comment type="caution">
    <text evidence="5">The sequence shown here is derived from an EMBL/GenBank/DDBJ whole genome shotgun (WGS) entry which is preliminary data.</text>
</comment>
<reference evidence="5 6" key="1">
    <citation type="submission" date="2021-05" db="EMBL/GenBank/DDBJ databases">
        <title>A Polyphasic approach of four new species of the genus Ohtaekwangia: Ohtaekwangia histidinii sp. nov., Ohtaekwangia cretensis sp. nov., Ohtaekwangia indiensis sp. nov., Ohtaekwangia reichenbachii sp. nov. from diverse environment.</title>
        <authorList>
            <person name="Octaviana S."/>
        </authorList>
    </citation>
    <scope>NUCLEOTIDE SEQUENCE [LARGE SCALE GENOMIC DNA]</scope>
    <source>
        <strain evidence="5 6">PWU4</strain>
    </source>
</reference>
<dbReference type="Pfam" id="PF13407">
    <property type="entry name" value="Peripla_BP_4"/>
    <property type="match status" value="1"/>
</dbReference>
<dbReference type="SMART" id="SM00354">
    <property type="entry name" value="HTH_LACI"/>
    <property type="match status" value="1"/>
</dbReference>
<dbReference type="CDD" id="cd01392">
    <property type="entry name" value="HTH_LacI"/>
    <property type="match status" value="1"/>
</dbReference>
<dbReference type="SUPFAM" id="SSF47413">
    <property type="entry name" value="lambda repressor-like DNA-binding domains"/>
    <property type="match status" value="1"/>
</dbReference>
<dbReference type="Gene3D" id="1.10.260.40">
    <property type="entry name" value="lambda repressor-like DNA-binding domains"/>
    <property type="match status" value="1"/>
</dbReference>
<evidence type="ECO:0000259" key="4">
    <source>
        <dbReference type="PROSITE" id="PS50932"/>
    </source>
</evidence>
<dbReference type="EMBL" id="JAHESF010000002">
    <property type="protein sequence ID" value="MBT1695789.1"/>
    <property type="molecule type" value="Genomic_DNA"/>
</dbReference>
<proteinExistence type="predicted"/>
<dbReference type="GO" id="GO:0003700">
    <property type="term" value="F:DNA-binding transcription factor activity"/>
    <property type="evidence" value="ECO:0007669"/>
    <property type="project" value="TreeGrafter"/>
</dbReference>
<evidence type="ECO:0000256" key="2">
    <source>
        <dbReference type="ARBA" id="ARBA00023125"/>
    </source>
</evidence>
<evidence type="ECO:0000313" key="5">
    <source>
        <dbReference type="EMBL" id="MBT1695789.1"/>
    </source>
</evidence>